<dbReference type="Gene3D" id="1.10.1220.10">
    <property type="entry name" value="Met repressor-like"/>
    <property type="match status" value="1"/>
</dbReference>
<evidence type="ECO:0000313" key="2">
    <source>
        <dbReference type="EMBL" id="AIF11279.1"/>
    </source>
</evidence>
<dbReference type="CDD" id="cd22231">
    <property type="entry name" value="RHH_NikR_HicB-like"/>
    <property type="match status" value="1"/>
</dbReference>
<organism evidence="2">
    <name type="scientific">uncultured marine thaumarchaeote KM3_51_E02</name>
    <dbReference type="NCBI Taxonomy" id="1456174"/>
    <lineage>
        <taxon>Archaea</taxon>
        <taxon>Nitrososphaerota</taxon>
        <taxon>environmental samples</taxon>
    </lineage>
</organism>
<dbReference type="EMBL" id="KF900913">
    <property type="protein sequence ID" value="AIF11279.1"/>
    <property type="molecule type" value="Genomic_DNA"/>
</dbReference>
<reference evidence="2" key="1">
    <citation type="journal article" date="2014" name="Genome Biol. Evol.">
        <title>Pangenome evidence for extensive interdomain horizontal transfer affecting lineage core and shell genes in uncultured planktonic thaumarchaeota and euryarchaeota.</title>
        <authorList>
            <person name="Deschamps P."/>
            <person name="Zivanovic Y."/>
            <person name="Moreira D."/>
            <person name="Rodriguez-Valera F."/>
            <person name="Lopez-Garcia P."/>
        </authorList>
    </citation>
    <scope>NUCLEOTIDE SEQUENCE</scope>
</reference>
<evidence type="ECO:0000256" key="1">
    <source>
        <dbReference type="SAM" id="MobiDB-lite"/>
    </source>
</evidence>
<feature type="compositionally biased region" description="Basic residues" evidence="1">
    <location>
        <begin position="27"/>
        <end position="44"/>
    </location>
</feature>
<protein>
    <submittedName>
        <fullName evidence="2">Uncharacterized protein</fullName>
    </submittedName>
</protein>
<name>A0A075H5F4_9ARCH</name>
<dbReference type="SUPFAM" id="SSF47598">
    <property type="entry name" value="Ribbon-helix-helix"/>
    <property type="match status" value="1"/>
</dbReference>
<proteinExistence type="predicted"/>
<accession>A0A075H5F4</accession>
<dbReference type="AlphaFoldDB" id="A0A075H5F4"/>
<dbReference type="GO" id="GO:0006355">
    <property type="term" value="P:regulation of DNA-templated transcription"/>
    <property type="evidence" value="ECO:0007669"/>
    <property type="project" value="InterPro"/>
</dbReference>
<dbReference type="InterPro" id="IPR010985">
    <property type="entry name" value="Ribbon_hlx_hlx"/>
</dbReference>
<sequence>MIPYFELMVKFLADGKTVDEEKDGKDAKKRSAAAKKAARTRKKNKGNWTKFHLKIDNKLLDRLDKLVKIGGAKSRDDAILTAVRQYLIQLRMLVD</sequence>
<feature type="region of interest" description="Disordered" evidence="1">
    <location>
        <begin position="22"/>
        <end position="44"/>
    </location>
</feature>
<dbReference type="InterPro" id="IPR013321">
    <property type="entry name" value="Arc_rbn_hlx_hlx"/>
</dbReference>